<dbReference type="RefSeq" id="WP_406793979.1">
    <property type="nucleotide sequence ID" value="NZ_JBJHZX010000039.1"/>
</dbReference>
<dbReference type="InterPro" id="IPR012349">
    <property type="entry name" value="Split_barrel_FMN-bd"/>
</dbReference>
<organism evidence="2 3">
    <name type="scientific">Candidatus Clostridium eludens</name>
    <dbReference type="NCBI Taxonomy" id="3381663"/>
    <lineage>
        <taxon>Bacteria</taxon>
        <taxon>Bacillati</taxon>
        <taxon>Bacillota</taxon>
        <taxon>Clostridia</taxon>
        <taxon>Eubacteriales</taxon>
        <taxon>Clostridiaceae</taxon>
        <taxon>Clostridium</taxon>
    </lineage>
</organism>
<proteinExistence type="predicted"/>
<dbReference type="InterPro" id="IPR011576">
    <property type="entry name" value="Pyridox_Oxase_N"/>
</dbReference>
<dbReference type="Pfam" id="PF01243">
    <property type="entry name" value="PNPOx_N"/>
    <property type="match status" value="1"/>
</dbReference>
<dbReference type="Gene3D" id="2.30.110.10">
    <property type="entry name" value="Electron Transport, Fmn-binding Protein, Chain A"/>
    <property type="match status" value="1"/>
</dbReference>
<dbReference type="EMBL" id="JBJHZX010000039">
    <property type="protein sequence ID" value="MFL0197848.1"/>
    <property type="molecule type" value="Genomic_DNA"/>
</dbReference>
<feature type="domain" description="Pyridoxamine 5'-phosphate oxidase N-terminal" evidence="1">
    <location>
        <begin position="8"/>
        <end position="64"/>
    </location>
</feature>
<name>A0ABW8SQ04_9CLOT</name>
<reference evidence="2 3" key="1">
    <citation type="submission" date="2024-11" db="EMBL/GenBank/DDBJ databases">
        <authorList>
            <person name="Heng Y.C."/>
            <person name="Lim A.C.H."/>
            <person name="Lee J.K.Y."/>
            <person name="Kittelmann S."/>
        </authorList>
    </citation>
    <scope>NUCLEOTIDE SEQUENCE [LARGE SCALE GENOMIC DNA]</scope>
    <source>
        <strain evidence="2 3">WILCCON 0269</strain>
    </source>
</reference>
<dbReference type="PANTHER" id="PTHR34071">
    <property type="entry name" value="5-NITROIMIDAZOLE ANTIBIOTICS RESISTANCE PROTEIN, NIMA-FAMILY-RELATED PROTEIN-RELATED"/>
    <property type="match status" value="1"/>
</dbReference>
<accession>A0ABW8SQ04</accession>
<dbReference type="Proteomes" id="UP001623660">
    <property type="component" value="Unassembled WGS sequence"/>
</dbReference>
<sequence length="77" mass="8752">MEILINGEYGVLATNGEDGYNYATALNYVYINDKIYFHCATEGHKLDNIKVNNKVSFCVVGKTQVVPNKFTSNDWWV</sequence>
<comment type="caution">
    <text evidence="2">The sequence shown here is derived from an EMBL/GenBank/DDBJ whole genome shotgun (WGS) entry which is preliminary data.</text>
</comment>
<evidence type="ECO:0000313" key="2">
    <source>
        <dbReference type="EMBL" id="MFL0197848.1"/>
    </source>
</evidence>
<evidence type="ECO:0000259" key="1">
    <source>
        <dbReference type="Pfam" id="PF01243"/>
    </source>
</evidence>
<dbReference type="SUPFAM" id="SSF50475">
    <property type="entry name" value="FMN-binding split barrel"/>
    <property type="match status" value="1"/>
</dbReference>
<dbReference type="PANTHER" id="PTHR34071:SF2">
    <property type="entry name" value="FLAVIN-NUCLEOTIDE-BINDING PROTEIN"/>
    <property type="match status" value="1"/>
</dbReference>
<keyword evidence="3" id="KW-1185">Reference proteome</keyword>
<gene>
    <name evidence="2" type="ORF">ACJDU8_20090</name>
</gene>
<protein>
    <submittedName>
        <fullName evidence="2">Pyridoxamine 5'-phosphate oxidase family protein</fullName>
    </submittedName>
</protein>
<evidence type="ECO:0000313" key="3">
    <source>
        <dbReference type="Proteomes" id="UP001623660"/>
    </source>
</evidence>